<dbReference type="InterPro" id="IPR014710">
    <property type="entry name" value="RmlC-like_jellyroll"/>
</dbReference>
<evidence type="ECO:0000313" key="2">
    <source>
        <dbReference type="EMBL" id="MDV6285043.1"/>
    </source>
</evidence>
<organism evidence="2 3">
    <name type="scientific">Rhodococcus jostii</name>
    <dbReference type="NCBI Taxonomy" id="132919"/>
    <lineage>
        <taxon>Bacteria</taxon>
        <taxon>Bacillati</taxon>
        <taxon>Actinomycetota</taxon>
        <taxon>Actinomycetes</taxon>
        <taxon>Mycobacteriales</taxon>
        <taxon>Nocardiaceae</taxon>
        <taxon>Rhodococcus</taxon>
    </lineage>
</organism>
<gene>
    <name evidence="2" type="ORF">R3Q59_31690</name>
</gene>
<dbReference type="Gene3D" id="2.60.120.10">
    <property type="entry name" value="Jelly Rolls"/>
    <property type="match status" value="1"/>
</dbReference>
<evidence type="ECO:0000256" key="1">
    <source>
        <dbReference type="SAM" id="MobiDB-lite"/>
    </source>
</evidence>
<feature type="region of interest" description="Disordered" evidence="1">
    <location>
        <begin position="1"/>
        <end position="25"/>
    </location>
</feature>
<evidence type="ECO:0008006" key="4">
    <source>
        <dbReference type="Google" id="ProtNLM"/>
    </source>
</evidence>
<dbReference type="RefSeq" id="WP_317570714.1">
    <property type="nucleotide sequence ID" value="NZ_JAWLKA010000022.1"/>
</dbReference>
<accession>A0ABU4CNA4</accession>
<protein>
    <recommendedName>
        <fullName evidence="4">5-deoxy-glucuronate isomerase</fullName>
    </recommendedName>
</protein>
<dbReference type="InterPro" id="IPR011051">
    <property type="entry name" value="RmlC_Cupin_sf"/>
</dbReference>
<name>A0ABU4CNA4_RHOJO</name>
<comment type="caution">
    <text evidence="2">The sequence shown here is derived from an EMBL/GenBank/DDBJ whole genome shotgun (WGS) entry which is preliminary data.</text>
</comment>
<sequence>MYAADDVRSKLAGGKPQSQGPPATGIRAAQYLEFRDSEPAEVTAKGSKTWVFRSQNLAVLWTDAVAGDVFARQQDDEYVALLYSGSAQIRVAAGHDSAEVTEDALVVIPAGASSIEALTDGPVIRLITTQNDVAATAQNAAAYTDRDPQVADWQPWPDPVDGFRLRVYPLAQTPIAEGRFGRIFRTTNIMVNFLAEESAPRPPTKLSPHHHDDFEQMSLAVTGDYVHHIRYPWGPDSTEWKPDEHTPVGSPSVAIIPPPTVHTSQGVGPAQQLIDIFSPPRQDFSDAGWVLNAKDYPTR</sequence>
<dbReference type="SUPFAM" id="SSF51182">
    <property type="entry name" value="RmlC-like cupins"/>
    <property type="match status" value="1"/>
</dbReference>
<evidence type="ECO:0000313" key="3">
    <source>
        <dbReference type="Proteomes" id="UP001185737"/>
    </source>
</evidence>
<reference evidence="2 3" key="1">
    <citation type="submission" date="2023-10" db="EMBL/GenBank/DDBJ databases">
        <title>Development of a sustainable strategy for remediation of hydrocarbon-contaminated territories based on the waste exchange concept.</title>
        <authorList>
            <person name="Krivoruchko A."/>
        </authorList>
    </citation>
    <scope>NUCLEOTIDE SEQUENCE [LARGE SCALE GENOMIC DNA]</scope>
    <source>
        <strain evidence="2 3">IEGM 60</strain>
    </source>
</reference>
<dbReference type="EMBL" id="JAWLKA010000022">
    <property type="protein sequence ID" value="MDV6285043.1"/>
    <property type="molecule type" value="Genomic_DNA"/>
</dbReference>
<proteinExistence type="predicted"/>
<dbReference type="Proteomes" id="UP001185737">
    <property type="component" value="Unassembled WGS sequence"/>
</dbReference>
<keyword evidence="3" id="KW-1185">Reference proteome</keyword>